<reference evidence="1 2" key="1">
    <citation type="submission" date="2020-08" db="EMBL/GenBank/DDBJ databases">
        <title>Sequencing the genomes of 1000 actinobacteria strains.</title>
        <authorList>
            <person name="Klenk H.-P."/>
        </authorList>
    </citation>
    <scope>NUCLEOTIDE SEQUENCE [LARGE SCALE GENOMIC DNA]</scope>
    <source>
        <strain evidence="1 2">DSM 45823</strain>
    </source>
</reference>
<proteinExistence type="predicted"/>
<dbReference type="EMBL" id="JACJII010000001">
    <property type="protein sequence ID" value="MBA9007158.1"/>
    <property type="molecule type" value="Genomic_DNA"/>
</dbReference>
<protein>
    <submittedName>
        <fullName evidence="1">Cold shock CspA family protein</fullName>
    </submittedName>
</protein>
<comment type="caution">
    <text evidence="1">The sequence shown here is derived from an EMBL/GenBank/DDBJ whole genome shotgun (WGS) entry which is preliminary data.</text>
</comment>
<sequence>MGGVRVQGTVGSFDVETRSGTVLLDDGTELGFDAEAFAAGGLRLLRFGQRVNLALEDGRVRVVTLSTFPLPD</sequence>
<organism evidence="1 2">
    <name type="scientific">Thermomonospora cellulosilytica</name>
    <dbReference type="NCBI Taxonomy" id="1411118"/>
    <lineage>
        <taxon>Bacteria</taxon>
        <taxon>Bacillati</taxon>
        <taxon>Actinomycetota</taxon>
        <taxon>Actinomycetes</taxon>
        <taxon>Streptosporangiales</taxon>
        <taxon>Thermomonosporaceae</taxon>
        <taxon>Thermomonospora</taxon>
    </lineage>
</organism>
<name>A0A7W3N475_9ACTN</name>
<dbReference type="RefSeq" id="WP_220500355.1">
    <property type="nucleotide sequence ID" value="NZ_JACJII010000001.1"/>
</dbReference>
<keyword evidence="2" id="KW-1185">Reference proteome</keyword>
<dbReference type="Proteomes" id="UP000539313">
    <property type="component" value="Unassembled WGS sequence"/>
</dbReference>
<dbReference type="AlphaFoldDB" id="A0A7W3N475"/>
<accession>A0A7W3N475</accession>
<gene>
    <name evidence="1" type="ORF">HNR21_006040</name>
</gene>
<evidence type="ECO:0000313" key="2">
    <source>
        <dbReference type="Proteomes" id="UP000539313"/>
    </source>
</evidence>
<evidence type="ECO:0000313" key="1">
    <source>
        <dbReference type="EMBL" id="MBA9007158.1"/>
    </source>
</evidence>